<dbReference type="PROSITE" id="PS00211">
    <property type="entry name" value="ABC_TRANSPORTER_1"/>
    <property type="match status" value="1"/>
</dbReference>
<evidence type="ECO:0000256" key="2">
    <source>
        <dbReference type="ARBA" id="ARBA00022741"/>
    </source>
</evidence>
<dbReference type="InterPro" id="IPR017871">
    <property type="entry name" value="ABC_transporter-like_CS"/>
</dbReference>
<dbReference type="GO" id="GO:0016887">
    <property type="term" value="F:ATP hydrolysis activity"/>
    <property type="evidence" value="ECO:0007669"/>
    <property type="project" value="InterPro"/>
</dbReference>
<dbReference type="OrthoDB" id="2110130at2759"/>
<evidence type="ECO:0000313" key="6">
    <source>
        <dbReference type="EMBL" id="OCL03700.1"/>
    </source>
</evidence>
<evidence type="ECO:0000256" key="4">
    <source>
        <dbReference type="SAM" id="MobiDB-lite"/>
    </source>
</evidence>
<keyword evidence="3 6" id="KW-0067">ATP-binding</keyword>
<dbReference type="InterPro" id="IPR032781">
    <property type="entry name" value="ABC_tran_Xtn"/>
</dbReference>
<evidence type="ECO:0000313" key="7">
    <source>
        <dbReference type="Proteomes" id="UP000250140"/>
    </source>
</evidence>
<gene>
    <name evidence="6" type="ORF">AOQ84DRAFT_433816</name>
</gene>
<dbReference type="PROSITE" id="PS50893">
    <property type="entry name" value="ABC_TRANSPORTER_2"/>
    <property type="match status" value="2"/>
</dbReference>
<sequence length="744" mass="81658">MVRKGKELAGAEPTSTEQVLTVTAQQSRFHNDTVDAPVSKEVLVKDLTISVASRELLSHAELHLQEGKHYVLVGRNGTGKSTLLKAIADGHVPGIPWSLRVLLLGQTRSNIEDEVDRLKLTEETVLQHVVRSDRVRERYLREAQILSAAVNHASDPMAPVKAYRQVSHERLSRTVEEARQIAARRSGARGLKARKQLIEAEENWAASQLRLEEGEGDVDHAKLSETQAAADMLAGVQSALELMDASETEDKARNVLLGLGFSVEKIENPLSQLSGGWKTRCDLACALCQYADVLLLDEPTNFLDLPSIIWLQGYIQGLVSTTVVVVTHDRDFADAVAEELLVLRNLTLERFRGNLSNYEIERYKKAKYMAGMKEAQDRQKKHMEQTIAQNIKAAKRTGDDKKLKQAASRRKKVDERMGLEVSAKGTRFKLNRDRGGYHNSSRAEIEVPDFDPPVRISFPTSPPDLRFPGALVSLEKVSFSYPSRKRVPILTDVDLTIHPGERVGVAGLNGSGKTTLVSLIMGSGEEVCAALAPTKGAITRHARAKFGRFSQQAVEELDSVAAQNPGMTALSHLMDSGGSEMTEKDARPMLGSLGLQGQTASDVPLALLSGGQKVRLALAKILWSPPHLLILDEVTTHLDADTILALVVALGNYEGALLVITHDRFFMRCVVEGASPYKLAPRANAEDEPEEDESEDEEAAGARVGVVYRLVKGQLKKLEGGMEQYEEIAGRAAARLSKRRAEQL</sequence>
<keyword evidence="7" id="KW-1185">Reference proteome</keyword>
<proteinExistence type="predicted"/>
<dbReference type="InterPro" id="IPR003439">
    <property type="entry name" value="ABC_transporter-like_ATP-bd"/>
</dbReference>
<feature type="domain" description="ABC transporter" evidence="5">
    <location>
        <begin position="42"/>
        <end position="370"/>
    </location>
</feature>
<dbReference type="InterPro" id="IPR027417">
    <property type="entry name" value="P-loop_NTPase"/>
</dbReference>
<dbReference type="SUPFAM" id="SSF52540">
    <property type="entry name" value="P-loop containing nucleoside triphosphate hydrolases"/>
    <property type="match status" value="2"/>
</dbReference>
<dbReference type="Pfam" id="PF12848">
    <property type="entry name" value="ABC_tran_Xtn"/>
    <property type="match status" value="1"/>
</dbReference>
<dbReference type="CDD" id="cd03221">
    <property type="entry name" value="ABCF_EF-3"/>
    <property type="match status" value="1"/>
</dbReference>
<dbReference type="Gene3D" id="3.40.50.300">
    <property type="entry name" value="P-loop containing nucleotide triphosphate hydrolases"/>
    <property type="match status" value="2"/>
</dbReference>
<name>A0A8E2ERV8_9PEZI</name>
<dbReference type="EMBL" id="KV750697">
    <property type="protein sequence ID" value="OCL03700.1"/>
    <property type="molecule type" value="Genomic_DNA"/>
</dbReference>
<dbReference type="Proteomes" id="UP000250140">
    <property type="component" value="Unassembled WGS sequence"/>
</dbReference>
<evidence type="ECO:0000259" key="5">
    <source>
        <dbReference type="PROSITE" id="PS50893"/>
    </source>
</evidence>
<dbReference type="PANTHER" id="PTHR19211">
    <property type="entry name" value="ATP-BINDING TRANSPORT PROTEIN-RELATED"/>
    <property type="match status" value="1"/>
</dbReference>
<dbReference type="Pfam" id="PF00005">
    <property type="entry name" value="ABC_tran"/>
    <property type="match status" value="2"/>
</dbReference>
<feature type="domain" description="ABC transporter" evidence="5">
    <location>
        <begin position="472"/>
        <end position="707"/>
    </location>
</feature>
<accession>A0A8E2ERV8</accession>
<dbReference type="AlphaFoldDB" id="A0A8E2ERV8"/>
<reference evidence="6 7" key="1">
    <citation type="journal article" date="2016" name="Nat. Commun.">
        <title>Ectomycorrhizal ecology is imprinted in the genome of the dominant symbiotic fungus Cenococcum geophilum.</title>
        <authorList>
            <consortium name="DOE Joint Genome Institute"/>
            <person name="Peter M."/>
            <person name="Kohler A."/>
            <person name="Ohm R.A."/>
            <person name="Kuo A."/>
            <person name="Krutzmann J."/>
            <person name="Morin E."/>
            <person name="Arend M."/>
            <person name="Barry K.W."/>
            <person name="Binder M."/>
            <person name="Choi C."/>
            <person name="Clum A."/>
            <person name="Copeland A."/>
            <person name="Grisel N."/>
            <person name="Haridas S."/>
            <person name="Kipfer T."/>
            <person name="LaButti K."/>
            <person name="Lindquist E."/>
            <person name="Lipzen A."/>
            <person name="Maire R."/>
            <person name="Meier B."/>
            <person name="Mihaltcheva S."/>
            <person name="Molinier V."/>
            <person name="Murat C."/>
            <person name="Poggeler S."/>
            <person name="Quandt C.A."/>
            <person name="Sperisen C."/>
            <person name="Tritt A."/>
            <person name="Tisserant E."/>
            <person name="Crous P.W."/>
            <person name="Henrissat B."/>
            <person name="Nehls U."/>
            <person name="Egli S."/>
            <person name="Spatafora J.W."/>
            <person name="Grigoriev I.V."/>
            <person name="Martin F.M."/>
        </authorList>
    </citation>
    <scope>NUCLEOTIDE SEQUENCE [LARGE SCALE GENOMIC DNA]</scope>
    <source>
        <strain evidence="6 7">CBS 207.34</strain>
    </source>
</reference>
<protein>
    <submittedName>
        <fullName evidence="6">ABC transporter ATP-binding protein uup-1</fullName>
    </submittedName>
</protein>
<dbReference type="SMART" id="SM00382">
    <property type="entry name" value="AAA"/>
    <property type="match status" value="2"/>
</dbReference>
<dbReference type="FunFam" id="3.40.50.300:FF:003119">
    <property type="entry name" value="ABC ATPase, putative (AFU_orthologue AFUA_1G16440)"/>
    <property type="match status" value="1"/>
</dbReference>
<keyword evidence="1" id="KW-0677">Repeat</keyword>
<dbReference type="GO" id="GO:0005524">
    <property type="term" value="F:ATP binding"/>
    <property type="evidence" value="ECO:0007669"/>
    <property type="project" value="UniProtKB-KW"/>
</dbReference>
<evidence type="ECO:0000256" key="1">
    <source>
        <dbReference type="ARBA" id="ARBA00022737"/>
    </source>
</evidence>
<keyword evidence="2" id="KW-0547">Nucleotide-binding</keyword>
<dbReference type="PANTHER" id="PTHR19211:SF135">
    <property type="entry name" value="ATPASE, PUTATIVE (AFU_ORTHOLOGUE AFUA_1G16440)-RELATED"/>
    <property type="match status" value="1"/>
</dbReference>
<dbReference type="InterPro" id="IPR003593">
    <property type="entry name" value="AAA+_ATPase"/>
</dbReference>
<organism evidence="6 7">
    <name type="scientific">Glonium stellatum</name>
    <dbReference type="NCBI Taxonomy" id="574774"/>
    <lineage>
        <taxon>Eukaryota</taxon>
        <taxon>Fungi</taxon>
        <taxon>Dikarya</taxon>
        <taxon>Ascomycota</taxon>
        <taxon>Pezizomycotina</taxon>
        <taxon>Dothideomycetes</taxon>
        <taxon>Pleosporomycetidae</taxon>
        <taxon>Gloniales</taxon>
        <taxon>Gloniaceae</taxon>
        <taxon>Glonium</taxon>
    </lineage>
</organism>
<feature type="region of interest" description="Disordered" evidence="4">
    <location>
        <begin position="681"/>
        <end position="700"/>
    </location>
</feature>
<feature type="compositionally biased region" description="Acidic residues" evidence="4">
    <location>
        <begin position="686"/>
        <end position="699"/>
    </location>
</feature>
<evidence type="ECO:0000256" key="3">
    <source>
        <dbReference type="ARBA" id="ARBA00022840"/>
    </source>
</evidence>
<dbReference type="InterPro" id="IPR050611">
    <property type="entry name" value="ABCF"/>
</dbReference>